<dbReference type="GO" id="GO:0003677">
    <property type="term" value="F:DNA binding"/>
    <property type="evidence" value="ECO:0007669"/>
    <property type="project" value="UniProtKB-KW"/>
</dbReference>
<dbReference type="InterPro" id="IPR039418">
    <property type="entry name" value="LexA-like"/>
</dbReference>
<accession>A0A6I2UAJ3</accession>
<evidence type="ECO:0000256" key="3">
    <source>
        <dbReference type="ARBA" id="ARBA00023163"/>
    </source>
</evidence>
<feature type="domain" description="HTH cro/C1-type" evidence="4">
    <location>
        <begin position="12"/>
        <end position="66"/>
    </location>
</feature>
<dbReference type="SUPFAM" id="SSF47413">
    <property type="entry name" value="lambda repressor-like DNA-binding domains"/>
    <property type="match status" value="1"/>
</dbReference>
<protein>
    <submittedName>
        <fullName evidence="5">Helix-turn-helix transcriptional regulator</fullName>
    </submittedName>
</protein>
<dbReference type="RefSeq" id="WP_119980865.1">
    <property type="nucleotide sequence ID" value="NZ_CAOJUJ010000024.1"/>
</dbReference>
<organism evidence="5 6">
    <name type="scientific">Ruthenibacterium lactatiformans</name>
    <dbReference type="NCBI Taxonomy" id="1550024"/>
    <lineage>
        <taxon>Bacteria</taxon>
        <taxon>Bacillati</taxon>
        <taxon>Bacillota</taxon>
        <taxon>Clostridia</taxon>
        <taxon>Eubacteriales</taxon>
        <taxon>Oscillospiraceae</taxon>
        <taxon>Ruthenibacterium</taxon>
    </lineage>
</organism>
<dbReference type="Pfam" id="PF01381">
    <property type="entry name" value="HTH_3"/>
    <property type="match status" value="1"/>
</dbReference>
<evidence type="ECO:0000256" key="1">
    <source>
        <dbReference type="ARBA" id="ARBA00023015"/>
    </source>
</evidence>
<dbReference type="InterPro" id="IPR010982">
    <property type="entry name" value="Lambda_DNA-bd_dom_sf"/>
</dbReference>
<evidence type="ECO:0000256" key="2">
    <source>
        <dbReference type="ARBA" id="ARBA00023125"/>
    </source>
</evidence>
<dbReference type="CDD" id="cd00093">
    <property type="entry name" value="HTH_XRE"/>
    <property type="match status" value="1"/>
</dbReference>
<dbReference type="PANTHER" id="PTHR40661">
    <property type="match status" value="1"/>
</dbReference>
<dbReference type="Proteomes" id="UP000431913">
    <property type="component" value="Unassembled WGS sequence"/>
</dbReference>
<dbReference type="EMBL" id="VUNJ01000019">
    <property type="protein sequence ID" value="MST93058.1"/>
    <property type="molecule type" value="Genomic_DNA"/>
</dbReference>
<evidence type="ECO:0000313" key="6">
    <source>
        <dbReference type="Proteomes" id="UP000431913"/>
    </source>
</evidence>
<name>A0A6I2UAJ3_9FIRM</name>
<keyword evidence="1" id="KW-0805">Transcription regulation</keyword>
<dbReference type="InterPro" id="IPR001387">
    <property type="entry name" value="Cro/C1-type_HTH"/>
</dbReference>
<dbReference type="InterPro" id="IPR036286">
    <property type="entry name" value="LexA/Signal_pep-like_sf"/>
</dbReference>
<dbReference type="SMART" id="SM00530">
    <property type="entry name" value="HTH_XRE"/>
    <property type="match status" value="1"/>
</dbReference>
<gene>
    <name evidence="5" type="ORF">FYJ76_14145</name>
</gene>
<keyword evidence="3" id="KW-0804">Transcription</keyword>
<reference evidence="5 6" key="1">
    <citation type="submission" date="2019-08" db="EMBL/GenBank/DDBJ databases">
        <title>In-depth cultivation of the pig gut microbiome towards novel bacterial diversity and tailored functional studies.</title>
        <authorList>
            <person name="Wylensek D."/>
            <person name="Hitch T.C.A."/>
            <person name="Clavel T."/>
        </authorList>
    </citation>
    <scope>NUCLEOTIDE SEQUENCE [LARGE SCALE GENOMIC DNA]</scope>
    <source>
        <strain evidence="5 6">WCA3-601-WT-6J</strain>
    </source>
</reference>
<dbReference type="Gene3D" id="1.10.260.40">
    <property type="entry name" value="lambda repressor-like DNA-binding domains"/>
    <property type="match status" value="1"/>
</dbReference>
<sequence length="251" mass="28256">MDKPIAKSNNRVRELRLTYHLTQSELAEKTNLSYSSIVSYENGLRDPNARAMAALEKFFGVTGEYLLGLTDTNVSKARFFPEANKKSPLLEKYERLDQHGKELIAMILDKELERCTLNQLEDKFVEFPNEIYLKFSDQAGCAGNGIYLGPESFTEYPVVGNELTRRAAFAVPVAGDSMEPKFHNGDIVLVNFEPVESGDIALITMDGYGYIKKIGDQELLPLNPKYDPIPMDESVRVNGKIIGVFDPSWYI</sequence>
<evidence type="ECO:0000313" key="5">
    <source>
        <dbReference type="EMBL" id="MST93058.1"/>
    </source>
</evidence>
<dbReference type="CDD" id="cd06529">
    <property type="entry name" value="S24_LexA-like"/>
    <property type="match status" value="1"/>
</dbReference>
<dbReference type="InterPro" id="IPR015927">
    <property type="entry name" value="Peptidase_S24_S26A/B/C"/>
</dbReference>
<dbReference type="PROSITE" id="PS50943">
    <property type="entry name" value="HTH_CROC1"/>
    <property type="match status" value="1"/>
</dbReference>
<dbReference type="PANTHER" id="PTHR40661:SF1">
    <property type="entry name" value="HTH CRO_C1-TYPE DOMAIN-CONTAINING PROTEIN"/>
    <property type="match status" value="1"/>
</dbReference>
<evidence type="ECO:0000259" key="4">
    <source>
        <dbReference type="PROSITE" id="PS50943"/>
    </source>
</evidence>
<keyword evidence="2" id="KW-0238">DNA-binding</keyword>
<comment type="caution">
    <text evidence="5">The sequence shown here is derived from an EMBL/GenBank/DDBJ whole genome shotgun (WGS) entry which is preliminary data.</text>
</comment>
<dbReference type="Pfam" id="PF00717">
    <property type="entry name" value="Peptidase_S24"/>
    <property type="match status" value="1"/>
</dbReference>
<dbReference type="Gene3D" id="2.10.109.10">
    <property type="entry name" value="Umud Fragment, subunit A"/>
    <property type="match status" value="1"/>
</dbReference>
<proteinExistence type="predicted"/>
<dbReference type="AlphaFoldDB" id="A0A6I2UAJ3"/>
<dbReference type="SUPFAM" id="SSF51306">
    <property type="entry name" value="LexA/Signal peptidase"/>
    <property type="match status" value="1"/>
</dbReference>